<feature type="domain" description="Nudix hydrolase" evidence="3">
    <location>
        <begin position="7"/>
        <end position="140"/>
    </location>
</feature>
<dbReference type="CDD" id="cd04678">
    <property type="entry name" value="NUDIX_MTH2_Nudt15"/>
    <property type="match status" value="1"/>
</dbReference>
<dbReference type="PROSITE" id="PS00893">
    <property type="entry name" value="NUDIX_BOX"/>
    <property type="match status" value="1"/>
</dbReference>
<dbReference type="Proteomes" id="UP000177006">
    <property type="component" value="Unassembled WGS sequence"/>
</dbReference>
<dbReference type="FunFam" id="3.90.79.10:FF:000060">
    <property type="entry name" value="Nudix hydrolase 1"/>
    <property type="match status" value="1"/>
</dbReference>
<keyword evidence="1 2" id="KW-0378">Hydrolase</keyword>
<dbReference type="GO" id="GO:0035539">
    <property type="term" value="F:8-oxo-7,8-dihydrodeoxyguanosine triphosphate pyrophosphatase activity"/>
    <property type="evidence" value="ECO:0007669"/>
    <property type="project" value="TreeGrafter"/>
</dbReference>
<evidence type="ECO:0000313" key="4">
    <source>
        <dbReference type="EMBL" id="OGD61850.1"/>
    </source>
</evidence>
<evidence type="ECO:0000256" key="2">
    <source>
        <dbReference type="RuleBase" id="RU003476"/>
    </source>
</evidence>
<comment type="caution">
    <text evidence="4">The sequence shown here is derived from an EMBL/GenBank/DDBJ whole genome shotgun (WGS) entry which is preliminary data.</text>
</comment>
<dbReference type="PANTHER" id="PTHR16099">
    <property type="entry name" value="8-OXO-DGTP DIPHOSPHATES NUDT15"/>
    <property type="match status" value="1"/>
</dbReference>
<dbReference type="Gene3D" id="3.90.79.10">
    <property type="entry name" value="Nucleoside Triphosphate Pyrophosphohydrolase"/>
    <property type="match status" value="1"/>
</dbReference>
<dbReference type="GO" id="GO:0006203">
    <property type="term" value="P:dGTP catabolic process"/>
    <property type="evidence" value="ECO:0007669"/>
    <property type="project" value="TreeGrafter"/>
</dbReference>
<dbReference type="SUPFAM" id="SSF55811">
    <property type="entry name" value="Nudix"/>
    <property type="match status" value="1"/>
</dbReference>
<dbReference type="PANTHER" id="PTHR16099:SF5">
    <property type="entry name" value="NUCLEOTIDE TRIPHOSPHATE DIPHOSPHATASE NUDT15"/>
    <property type="match status" value="1"/>
</dbReference>
<dbReference type="PROSITE" id="PS51462">
    <property type="entry name" value="NUDIX"/>
    <property type="match status" value="1"/>
</dbReference>
<evidence type="ECO:0000256" key="1">
    <source>
        <dbReference type="ARBA" id="ARBA00022801"/>
    </source>
</evidence>
<evidence type="ECO:0000313" key="5">
    <source>
        <dbReference type="Proteomes" id="UP000177006"/>
    </source>
</evidence>
<dbReference type="STRING" id="1797457.A2160_00985"/>
<reference evidence="4 5" key="1">
    <citation type="journal article" date="2016" name="Nat. Commun.">
        <title>Thousands of microbial genomes shed light on interconnected biogeochemical processes in an aquifer system.</title>
        <authorList>
            <person name="Anantharaman K."/>
            <person name="Brown C.T."/>
            <person name="Hug L.A."/>
            <person name="Sharon I."/>
            <person name="Castelle C.J."/>
            <person name="Probst A.J."/>
            <person name="Thomas B.C."/>
            <person name="Singh A."/>
            <person name="Wilkins M.J."/>
            <person name="Karaoz U."/>
            <person name="Brodie E.L."/>
            <person name="Williams K.H."/>
            <person name="Hubbard S.S."/>
            <person name="Banfield J.F."/>
        </authorList>
    </citation>
    <scope>NUCLEOTIDE SEQUENCE [LARGE SCALE GENOMIC DNA]</scope>
</reference>
<proteinExistence type="inferred from homology"/>
<comment type="similarity">
    <text evidence="2">Belongs to the Nudix hydrolase family.</text>
</comment>
<dbReference type="EMBL" id="MEZK01000031">
    <property type="protein sequence ID" value="OGD61850.1"/>
    <property type="molecule type" value="Genomic_DNA"/>
</dbReference>
<dbReference type="Pfam" id="PF00293">
    <property type="entry name" value="NUDIX"/>
    <property type="match status" value="1"/>
</dbReference>
<dbReference type="InterPro" id="IPR020476">
    <property type="entry name" value="Nudix_hydrolase"/>
</dbReference>
<dbReference type="AlphaFoldDB" id="A0A1F5E3G7"/>
<dbReference type="InterPro" id="IPR000086">
    <property type="entry name" value="NUDIX_hydrolase_dom"/>
</dbReference>
<organism evidence="4 5">
    <name type="scientific">Candidatus Beckwithbacteria bacterium RBG_13_42_9</name>
    <dbReference type="NCBI Taxonomy" id="1797457"/>
    <lineage>
        <taxon>Bacteria</taxon>
        <taxon>Candidatus Beckwithiibacteriota</taxon>
    </lineage>
</organism>
<evidence type="ECO:0000259" key="3">
    <source>
        <dbReference type="PROSITE" id="PS51462"/>
    </source>
</evidence>
<gene>
    <name evidence="4" type="ORF">A2160_00985</name>
</gene>
<accession>A0A1F5E3G7</accession>
<name>A0A1F5E3G7_9BACT</name>
<protein>
    <recommendedName>
        <fullName evidence="3">Nudix hydrolase domain-containing protein</fullName>
    </recommendedName>
</protein>
<dbReference type="InterPro" id="IPR020084">
    <property type="entry name" value="NUDIX_hydrolase_CS"/>
</dbReference>
<dbReference type="InterPro" id="IPR015797">
    <property type="entry name" value="NUDIX_hydrolase-like_dom_sf"/>
</dbReference>
<dbReference type="GO" id="GO:0005829">
    <property type="term" value="C:cytosol"/>
    <property type="evidence" value="ECO:0007669"/>
    <property type="project" value="TreeGrafter"/>
</dbReference>
<sequence length="144" mass="16393">MKIKNQFPRLGIGILILRNKKILMLKRQGSHGAGQWNLPGGHLEFGETTQQCVRREIFEETGLKVKTAKVICVNEELNFIETDGKHYITIGCLAKVEKGEPILKEPEKCEKLDWFSLNDLPASLFLPSQNILDCYRKKVVSLVQ</sequence>
<dbReference type="PRINTS" id="PR00502">
    <property type="entry name" value="NUDIXFAMILY"/>
</dbReference>